<evidence type="ECO:0000256" key="1">
    <source>
        <dbReference type="ARBA" id="ARBA00000316"/>
    </source>
</evidence>
<dbReference type="InterPro" id="IPR009006">
    <property type="entry name" value="Ala_racemase/Decarboxylase_C"/>
</dbReference>
<evidence type="ECO:0000256" key="3">
    <source>
        <dbReference type="ARBA" id="ARBA00007880"/>
    </source>
</evidence>
<organism evidence="8 9">
    <name type="scientific">Parasphingorhabdus litoris</name>
    <dbReference type="NCBI Taxonomy" id="394733"/>
    <lineage>
        <taxon>Bacteria</taxon>
        <taxon>Pseudomonadati</taxon>
        <taxon>Pseudomonadota</taxon>
        <taxon>Alphaproteobacteria</taxon>
        <taxon>Sphingomonadales</taxon>
        <taxon>Sphingomonadaceae</taxon>
        <taxon>Parasphingorhabdus</taxon>
    </lineage>
</organism>
<protein>
    <recommendedName>
        <fullName evidence="4">alanine racemase</fullName>
        <ecNumber evidence="4">5.1.1.1</ecNumber>
    </recommendedName>
</protein>
<dbReference type="Gene3D" id="3.20.20.10">
    <property type="entry name" value="Alanine racemase"/>
    <property type="match status" value="1"/>
</dbReference>
<sequence length="351" mass="38616">MSDRTIEIPPTAKLRLDSEALVSNWRVLDDLSGAASAGAAIKANAYGLGAVQVFRRLQSAGCQDFYVANWQEAAEIQAYTDESTNISVLNGVRPEDMPFAVTSSAKPVLNSIEQAKRWLPTGRPCDVMINSGMNRLGINTSDLIDFVWHEMDIDIVMSHLASADEDVSQNANQLDQFKNALRHVSGKRQSLSNSAGIALGQAYHFDCTRPGLSLYGGKQRSEFDGIIRQVVFPEAQILQTRNLKKGDKLGYNAKYVAERSHTIAILAMGYADGYLRGFSNTGAFYIDDTRLSVLGRVSMDLIAIDISDAPQLAESDWVKAQFDLPTASLQSGIAQYELITGMGNRFIRYWT</sequence>
<dbReference type="InterPro" id="IPR020622">
    <property type="entry name" value="Ala_racemase_pyridoxalP-BS"/>
</dbReference>
<keyword evidence="5" id="KW-0663">Pyridoxal phosphate</keyword>
<evidence type="ECO:0000256" key="5">
    <source>
        <dbReference type="ARBA" id="ARBA00022898"/>
    </source>
</evidence>
<evidence type="ECO:0000313" key="8">
    <source>
        <dbReference type="EMBL" id="GAA0482413.1"/>
    </source>
</evidence>
<dbReference type="InterPro" id="IPR000821">
    <property type="entry name" value="Ala_racemase"/>
</dbReference>
<dbReference type="InterPro" id="IPR001608">
    <property type="entry name" value="Ala_racemase_N"/>
</dbReference>
<dbReference type="PANTHER" id="PTHR30511">
    <property type="entry name" value="ALANINE RACEMASE"/>
    <property type="match status" value="1"/>
</dbReference>
<evidence type="ECO:0000256" key="6">
    <source>
        <dbReference type="ARBA" id="ARBA00023235"/>
    </source>
</evidence>
<reference evidence="8 9" key="1">
    <citation type="journal article" date="2019" name="Int. J. Syst. Evol. Microbiol.">
        <title>The Global Catalogue of Microorganisms (GCM) 10K type strain sequencing project: providing services to taxonomists for standard genome sequencing and annotation.</title>
        <authorList>
            <consortium name="The Broad Institute Genomics Platform"/>
            <consortium name="The Broad Institute Genome Sequencing Center for Infectious Disease"/>
            <person name="Wu L."/>
            <person name="Ma J."/>
        </authorList>
    </citation>
    <scope>NUCLEOTIDE SEQUENCE [LARGE SCALE GENOMIC DNA]</scope>
    <source>
        <strain evidence="8 9">JCM 14162</strain>
    </source>
</reference>
<dbReference type="EMBL" id="BAAAEM010000003">
    <property type="protein sequence ID" value="GAA0482413.1"/>
    <property type="molecule type" value="Genomic_DNA"/>
</dbReference>
<keyword evidence="9" id="KW-1185">Reference proteome</keyword>
<dbReference type="PROSITE" id="PS00395">
    <property type="entry name" value="ALANINE_RACEMASE"/>
    <property type="match status" value="1"/>
</dbReference>
<evidence type="ECO:0000256" key="4">
    <source>
        <dbReference type="ARBA" id="ARBA00013089"/>
    </source>
</evidence>
<proteinExistence type="inferred from homology"/>
<dbReference type="Gene3D" id="2.40.37.10">
    <property type="entry name" value="Lyase, Ornithine Decarboxylase, Chain A, domain 1"/>
    <property type="match status" value="1"/>
</dbReference>
<dbReference type="Pfam" id="PF01168">
    <property type="entry name" value="Ala_racemase_N"/>
    <property type="match status" value="1"/>
</dbReference>
<dbReference type="Proteomes" id="UP001500713">
    <property type="component" value="Unassembled WGS sequence"/>
</dbReference>
<dbReference type="PANTHER" id="PTHR30511:SF0">
    <property type="entry name" value="ALANINE RACEMASE, CATABOLIC-RELATED"/>
    <property type="match status" value="1"/>
</dbReference>
<evidence type="ECO:0000313" key="9">
    <source>
        <dbReference type="Proteomes" id="UP001500713"/>
    </source>
</evidence>
<evidence type="ECO:0000256" key="2">
    <source>
        <dbReference type="ARBA" id="ARBA00001933"/>
    </source>
</evidence>
<comment type="caution">
    <text evidence="8">The sequence shown here is derived from an EMBL/GenBank/DDBJ whole genome shotgun (WGS) entry which is preliminary data.</text>
</comment>
<comment type="catalytic activity">
    <reaction evidence="1">
        <text>L-alanine = D-alanine</text>
        <dbReference type="Rhea" id="RHEA:20249"/>
        <dbReference type="ChEBI" id="CHEBI:57416"/>
        <dbReference type="ChEBI" id="CHEBI:57972"/>
        <dbReference type="EC" id="5.1.1.1"/>
    </reaction>
</comment>
<name>A0ABN1ARI7_9SPHN</name>
<gene>
    <name evidence="8" type="primary">alr_2</name>
    <name evidence="8" type="ORF">GCM10009096_25940</name>
</gene>
<dbReference type="EC" id="5.1.1.1" evidence="4"/>
<comment type="similarity">
    <text evidence="3">Belongs to the alanine racemase family.</text>
</comment>
<dbReference type="SUPFAM" id="SSF50621">
    <property type="entry name" value="Alanine racemase C-terminal domain-like"/>
    <property type="match status" value="1"/>
</dbReference>
<dbReference type="SUPFAM" id="SSF51419">
    <property type="entry name" value="PLP-binding barrel"/>
    <property type="match status" value="1"/>
</dbReference>
<dbReference type="NCBIfam" id="TIGR00492">
    <property type="entry name" value="alr"/>
    <property type="match status" value="1"/>
</dbReference>
<dbReference type="SMART" id="SM01005">
    <property type="entry name" value="Ala_racemase_C"/>
    <property type="match status" value="1"/>
</dbReference>
<dbReference type="InterPro" id="IPR011079">
    <property type="entry name" value="Ala_racemase_C"/>
</dbReference>
<dbReference type="PRINTS" id="PR00992">
    <property type="entry name" value="ALARACEMASE"/>
</dbReference>
<accession>A0ABN1ARI7</accession>
<feature type="domain" description="Alanine racemase C-terminal" evidence="7">
    <location>
        <begin position="230"/>
        <end position="351"/>
    </location>
</feature>
<comment type="cofactor">
    <cofactor evidence="2">
        <name>pyridoxal 5'-phosphate</name>
        <dbReference type="ChEBI" id="CHEBI:597326"/>
    </cofactor>
</comment>
<evidence type="ECO:0000259" key="7">
    <source>
        <dbReference type="SMART" id="SM01005"/>
    </source>
</evidence>
<dbReference type="Pfam" id="PF00842">
    <property type="entry name" value="Ala_racemase_C"/>
    <property type="match status" value="1"/>
</dbReference>
<keyword evidence="6" id="KW-0413">Isomerase</keyword>
<dbReference type="InterPro" id="IPR029066">
    <property type="entry name" value="PLP-binding_barrel"/>
</dbReference>
<dbReference type="RefSeq" id="WP_229953367.1">
    <property type="nucleotide sequence ID" value="NZ_BAAAEM010000003.1"/>
</dbReference>